<proteinExistence type="predicted"/>
<gene>
    <name evidence="1" type="ORF">METZ01_LOCUS230322</name>
</gene>
<accession>A0A382GQU1</accession>
<evidence type="ECO:0000313" key="1">
    <source>
        <dbReference type="EMBL" id="SVB77468.1"/>
    </source>
</evidence>
<sequence length="34" mass="3637">MDLRPAVNTQQAVVMKNRLASRGTLAPVGTIQTV</sequence>
<organism evidence="1">
    <name type="scientific">marine metagenome</name>
    <dbReference type="NCBI Taxonomy" id="408172"/>
    <lineage>
        <taxon>unclassified sequences</taxon>
        <taxon>metagenomes</taxon>
        <taxon>ecological metagenomes</taxon>
    </lineage>
</organism>
<name>A0A382GQU1_9ZZZZ</name>
<protein>
    <submittedName>
        <fullName evidence="1">Uncharacterized protein</fullName>
    </submittedName>
</protein>
<dbReference type="AlphaFoldDB" id="A0A382GQU1"/>
<dbReference type="EMBL" id="UINC01056895">
    <property type="protein sequence ID" value="SVB77468.1"/>
    <property type="molecule type" value="Genomic_DNA"/>
</dbReference>
<reference evidence="1" key="1">
    <citation type="submission" date="2018-05" db="EMBL/GenBank/DDBJ databases">
        <authorList>
            <person name="Lanie J.A."/>
            <person name="Ng W.-L."/>
            <person name="Kazmierczak K.M."/>
            <person name="Andrzejewski T.M."/>
            <person name="Davidsen T.M."/>
            <person name="Wayne K.J."/>
            <person name="Tettelin H."/>
            <person name="Glass J.I."/>
            <person name="Rusch D."/>
            <person name="Podicherti R."/>
            <person name="Tsui H.-C.T."/>
            <person name="Winkler M.E."/>
        </authorList>
    </citation>
    <scope>NUCLEOTIDE SEQUENCE</scope>
</reference>